<dbReference type="RefSeq" id="WP_347613088.1">
    <property type="nucleotide sequence ID" value="NZ_JBDPZC010000015.1"/>
</dbReference>
<dbReference type="EMBL" id="JBDPZC010000015">
    <property type="protein sequence ID" value="MEO3715563.1"/>
    <property type="molecule type" value="Genomic_DNA"/>
</dbReference>
<accession>A0ABV0GKC1</accession>
<keyword evidence="1" id="KW-0472">Membrane</keyword>
<protein>
    <recommendedName>
        <fullName evidence="4">Type IV pilin accessory protein</fullName>
    </recommendedName>
</protein>
<evidence type="ECO:0000256" key="1">
    <source>
        <dbReference type="SAM" id="Phobius"/>
    </source>
</evidence>
<feature type="transmembrane region" description="Helical" evidence="1">
    <location>
        <begin position="70"/>
        <end position="92"/>
    </location>
</feature>
<keyword evidence="1" id="KW-0812">Transmembrane</keyword>
<dbReference type="Proteomes" id="UP001462640">
    <property type="component" value="Unassembled WGS sequence"/>
</dbReference>
<reference evidence="2 3" key="1">
    <citation type="submission" date="2024-05" db="EMBL/GenBank/DDBJ databases">
        <title>Roseateles sp. 2.12 16S ribosomal RNA gene Genome sequencing and assembly.</title>
        <authorList>
            <person name="Woo H."/>
        </authorList>
    </citation>
    <scope>NUCLEOTIDE SEQUENCE [LARGE SCALE GENOMIC DNA]</scope>
    <source>
        <strain evidence="2 3">2.12</strain>
    </source>
</reference>
<proteinExistence type="predicted"/>
<evidence type="ECO:0000313" key="2">
    <source>
        <dbReference type="EMBL" id="MEO3715563.1"/>
    </source>
</evidence>
<keyword evidence="3" id="KW-1185">Reference proteome</keyword>
<comment type="caution">
    <text evidence="2">The sequence shown here is derived from an EMBL/GenBank/DDBJ whole genome shotgun (WGS) entry which is preliminary data.</text>
</comment>
<feature type="transmembrane region" description="Helical" evidence="1">
    <location>
        <begin position="44"/>
        <end position="63"/>
    </location>
</feature>
<organism evidence="2 3">
    <name type="scientific">Roseateles flavus</name>
    <dbReference type="NCBI Taxonomy" id="3149041"/>
    <lineage>
        <taxon>Bacteria</taxon>
        <taxon>Pseudomonadati</taxon>
        <taxon>Pseudomonadota</taxon>
        <taxon>Betaproteobacteria</taxon>
        <taxon>Burkholderiales</taxon>
        <taxon>Sphaerotilaceae</taxon>
        <taxon>Roseateles</taxon>
    </lineage>
</organism>
<keyword evidence="1" id="KW-1133">Transmembrane helix</keyword>
<evidence type="ECO:0008006" key="4">
    <source>
        <dbReference type="Google" id="ProtNLM"/>
    </source>
</evidence>
<sequence>MAARWRFAFVALLLSLLVCALPVWLLFDLWYPAAWRPFDGGWPMMALAGVAVLITPALGALVYKANRRALLLDMVVICLLQLVTLGFAVHALHQGRPAWIAFVKDDFRLLRPVRMRTLPATPWHSGPRWVGAPYAQDPAVRAQQITRELADNIPVESLAESHVPIEQVQPAIHAAARPLSRLNEFNPPAQVAAVLAGHPQAAGWLPLKGVERDGVVLVDAQGRPLLAVPLAPWP</sequence>
<evidence type="ECO:0000313" key="3">
    <source>
        <dbReference type="Proteomes" id="UP001462640"/>
    </source>
</evidence>
<gene>
    <name evidence="2" type="ORF">ABDJ40_22550</name>
</gene>
<name>A0ABV0GKC1_9BURK</name>